<evidence type="ECO:0000313" key="1">
    <source>
        <dbReference type="Proteomes" id="UP000887565"/>
    </source>
</evidence>
<dbReference type="WBParaSite" id="nRc.2.0.1.t45347-RA">
    <property type="protein sequence ID" value="nRc.2.0.1.t45347-RA"/>
    <property type="gene ID" value="nRc.2.0.1.g45347"/>
</dbReference>
<dbReference type="Proteomes" id="UP000887565">
    <property type="component" value="Unplaced"/>
</dbReference>
<reference evidence="2" key="1">
    <citation type="submission" date="2022-11" db="UniProtKB">
        <authorList>
            <consortium name="WormBaseParasite"/>
        </authorList>
    </citation>
    <scope>IDENTIFICATION</scope>
</reference>
<organism evidence="1 2">
    <name type="scientific">Romanomermis culicivorax</name>
    <name type="common">Nematode worm</name>
    <dbReference type="NCBI Taxonomy" id="13658"/>
    <lineage>
        <taxon>Eukaryota</taxon>
        <taxon>Metazoa</taxon>
        <taxon>Ecdysozoa</taxon>
        <taxon>Nematoda</taxon>
        <taxon>Enoplea</taxon>
        <taxon>Dorylaimia</taxon>
        <taxon>Mermithida</taxon>
        <taxon>Mermithoidea</taxon>
        <taxon>Mermithidae</taxon>
        <taxon>Romanomermis</taxon>
    </lineage>
</organism>
<name>A0A915L4B5_ROMCU</name>
<evidence type="ECO:0000313" key="2">
    <source>
        <dbReference type="WBParaSite" id="nRc.2.0.1.t45347-RA"/>
    </source>
</evidence>
<sequence>MHLKHPIQILETKFQAPIVCRFIESPDSSKVPVPRNFFFQKSRFLEKINVQESGLWRNRDFRRIGTFEERGRSKNRDTTVFRTNFFQDNI</sequence>
<keyword evidence="1" id="KW-1185">Reference proteome</keyword>
<dbReference type="AlphaFoldDB" id="A0A915L4B5"/>
<proteinExistence type="predicted"/>
<accession>A0A915L4B5</accession>
<protein>
    <submittedName>
        <fullName evidence="2">Uncharacterized protein</fullName>
    </submittedName>
</protein>